<sequence length="201" mass="23720">MYILPKGEILLRAYCVNQRFNKFLQNFGDLVNDFDISDIPDWLISRLYELDSIEVVDVEGEFLEPHSEFFSALAQAVKVKGYTSVFFREYVDFFFELAEKGVDLEIIVSEEVFKKILAEFSEEFQKGLSLNNVRFYVSKKKFRFAFAVSENILSISFYLRTGVFDYKRDFLCRGDDAVRWGNDLFEFVRNNSELIDMQKLR</sequence>
<name>A0ABZ3H306_GEOAI</name>
<feature type="domain" description="Methanogenesis regulatory protein FilR1 middle" evidence="1">
    <location>
        <begin position="64"/>
        <end position="190"/>
    </location>
</feature>
<dbReference type="InterPro" id="IPR013561">
    <property type="entry name" value="FilR1_middle_dom"/>
</dbReference>
<dbReference type="Proteomes" id="UP001492541">
    <property type="component" value="Chromosome"/>
</dbReference>
<accession>A0ABZ3H306</accession>
<reference evidence="2 3" key="1">
    <citation type="submission" date="2021-11" db="EMBL/GenBank/DDBJ databases">
        <title>Whole genome of Geoglobus acetivorans.</title>
        <authorList>
            <person name="Liu D."/>
        </authorList>
    </citation>
    <scope>NUCLEOTIDE SEQUENCE [LARGE SCALE GENOMIC DNA]</scope>
    <source>
        <strain evidence="2 3">SBH6</strain>
    </source>
</reference>
<evidence type="ECO:0000313" key="3">
    <source>
        <dbReference type="Proteomes" id="UP001492541"/>
    </source>
</evidence>
<gene>
    <name evidence="2" type="ORF">LPQ35_10495</name>
</gene>
<dbReference type="RefSeq" id="WP_193807090.1">
    <property type="nucleotide sequence ID" value="NZ_CP087714.1"/>
</dbReference>
<dbReference type="EMBL" id="CP087714">
    <property type="protein sequence ID" value="XAT63669.1"/>
    <property type="molecule type" value="Genomic_DNA"/>
</dbReference>
<dbReference type="Pfam" id="PF08350">
    <property type="entry name" value="FilR1_middle"/>
    <property type="match status" value="1"/>
</dbReference>
<evidence type="ECO:0000259" key="1">
    <source>
        <dbReference type="Pfam" id="PF08350"/>
    </source>
</evidence>
<protein>
    <submittedName>
        <fullName evidence="2">DUF1724 domain-containing protein</fullName>
    </submittedName>
</protein>
<keyword evidence="3" id="KW-1185">Reference proteome</keyword>
<evidence type="ECO:0000313" key="2">
    <source>
        <dbReference type="EMBL" id="XAT63669.1"/>
    </source>
</evidence>
<organism evidence="2 3">
    <name type="scientific">Geoglobus acetivorans</name>
    <dbReference type="NCBI Taxonomy" id="565033"/>
    <lineage>
        <taxon>Archaea</taxon>
        <taxon>Methanobacteriati</taxon>
        <taxon>Methanobacteriota</taxon>
        <taxon>Archaeoglobi</taxon>
        <taxon>Archaeoglobales</taxon>
        <taxon>Archaeoglobaceae</taxon>
        <taxon>Geoglobus</taxon>
    </lineage>
</organism>
<proteinExistence type="predicted"/>
<dbReference type="GeneID" id="90450129"/>